<dbReference type="SUPFAM" id="SSF53067">
    <property type="entry name" value="Actin-like ATPase domain"/>
    <property type="match status" value="2"/>
</dbReference>
<evidence type="ECO:0000313" key="11">
    <source>
        <dbReference type="EMBL" id="MCP3056511.1"/>
    </source>
</evidence>
<feature type="binding site" evidence="9">
    <location>
        <begin position="326"/>
        <end position="330"/>
    </location>
    <ligand>
        <name>ATP</name>
        <dbReference type="ChEBI" id="CHEBI:30616"/>
    </ligand>
</feature>
<dbReference type="Gene3D" id="3.30.420.40">
    <property type="match status" value="2"/>
</dbReference>
<evidence type="ECO:0000256" key="9">
    <source>
        <dbReference type="HAMAP-Rule" id="MF_00020"/>
    </source>
</evidence>
<dbReference type="GO" id="GO:0005524">
    <property type="term" value="F:ATP binding"/>
    <property type="evidence" value="ECO:0007669"/>
    <property type="project" value="UniProtKB-KW"/>
</dbReference>
<reference evidence="11" key="1">
    <citation type="submission" date="2022-03" db="EMBL/GenBank/DDBJ databases">
        <title>Aurantimonas Liuensis sp. Nov., isolated from the hadal seawater of the Mariana Trench.</title>
        <authorList>
            <person name="Liu R."/>
        </authorList>
    </citation>
    <scope>NUCLEOTIDE SEQUENCE</scope>
    <source>
        <strain evidence="11">LRZ36</strain>
    </source>
</reference>
<feature type="binding site" evidence="9">
    <location>
        <begin position="206"/>
        <end position="210"/>
    </location>
    <ligand>
        <name>ATP</name>
        <dbReference type="ChEBI" id="CHEBI:30616"/>
    </ligand>
</feature>
<comment type="cofactor">
    <cofactor evidence="9">
        <name>Mg(2+)</name>
        <dbReference type="ChEBI" id="CHEBI:18420"/>
    </cofactor>
    <cofactor evidence="9">
        <name>Mn(2+)</name>
        <dbReference type="ChEBI" id="CHEBI:29035"/>
    </cofactor>
    <text evidence="9">Mg(2+). Can also accept Mn(2+).</text>
</comment>
<feature type="active site" description="Proton donor/acceptor" evidence="9">
    <location>
        <position position="148"/>
    </location>
</feature>
<dbReference type="GO" id="GO:0006085">
    <property type="term" value="P:acetyl-CoA biosynthetic process"/>
    <property type="evidence" value="ECO:0007669"/>
    <property type="project" value="UniProtKB-UniRule"/>
</dbReference>
<sequence length="391" mass="41697">MADVILSINAGSSSVKFGLHHAGRTGWPSMMASGQIKSSEDGIRLVARDAEGGTALDETVAGADPDAAYERILAWAEDLARPGRLAAVGHRVVHGGTAFTRPARLTAEAVAAIEALTPLAPLHQPLGLKPVRAVAGLRPDLRQTASFDTAFHSTIAPEAARYALPRRLETEGIRKYGFHGLSYDYIAHRLEERWPGTAATRTVVAHLGAGVSLCALEKGQSVDTTMGFSVLDGAVMATRCGSLDPGVILYLLEAKGFTPEAIEHLLYYRSGLLGVSELSGDIRELFKADTPQAREAVALFVRRVAREVAVMATSLGGLDRLVFTGGIGENQPGIRDAVCRRLAWLGLAVDPDRNSAAVERIDTPDSRVEILVIRTDEEIVIARDAARLLAG</sequence>
<protein>
    <recommendedName>
        <fullName evidence="9">Acetate kinase</fullName>
        <ecNumber evidence="9">2.7.2.1</ecNumber>
    </recommendedName>
    <alternativeName>
        <fullName evidence="9">Acetokinase</fullName>
    </alternativeName>
</protein>
<evidence type="ECO:0000256" key="8">
    <source>
        <dbReference type="ARBA" id="ARBA00022842"/>
    </source>
</evidence>
<dbReference type="GO" id="GO:0000287">
    <property type="term" value="F:magnesium ion binding"/>
    <property type="evidence" value="ECO:0007669"/>
    <property type="project" value="UniProtKB-UniRule"/>
</dbReference>
<keyword evidence="6 9" id="KW-0418">Kinase</keyword>
<dbReference type="HAMAP" id="MF_00020">
    <property type="entry name" value="Acetate_kinase"/>
    <property type="match status" value="1"/>
</dbReference>
<comment type="function">
    <text evidence="9">Catalyzes the formation of acetyl phosphate from acetate and ATP. Can also catalyze the reverse reaction.</text>
</comment>
<gene>
    <name evidence="9" type="primary">ackA</name>
    <name evidence="11" type="ORF">MJ956_15350</name>
</gene>
<comment type="pathway">
    <text evidence="9">Metabolic intermediate biosynthesis; acetyl-CoA biosynthesis; acetyl-CoA from acetate: step 1/2.</text>
</comment>
<evidence type="ECO:0000256" key="2">
    <source>
        <dbReference type="ARBA" id="ARBA00022490"/>
    </source>
</evidence>
<dbReference type="PROSITE" id="PS01075">
    <property type="entry name" value="ACETATE_KINASE_1"/>
    <property type="match status" value="1"/>
</dbReference>
<comment type="similarity">
    <text evidence="1 9 10">Belongs to the acetokinase family.</text>
</comment>
<feature type="binding site" evidence="9">
    <location>
        <position position="16"/>
    </location>
    <ligand>
        <name>ATP</name>
        <dbReference type="ChEBI" id="CHEBI:30616"/>
    </ligand>
</feature>
<dbReference type="InterPro" id="IPR043129">
    <property type="entry name" value="ATPase_NBD"/>
</dbReference>
<dbReference type="RefSeq" id="WP_253965318.1">
    <property type="nucleotide sequence ID" value="NZ_JALHBS010000096.1"/>
</dbReference>
<evidence type="ECO:0000256" key="1">
    <source>
        <dbReference type="ARBA" id="ARBA00008748"/>
    </source>
</evidence>
<dbReference type="AlphaFoldDB" id="A0A9X2H928"/>
<feature type="binding site" evidence="9">
    <location>
        <begin position="281"/>
        <end position="283"/>
    </location>
    <ligand>
        <name>ATP</name>
        <dbReference type="ChEBI" id="CHEBI:30616"/>
    </ligand>
</feature>
<dbReference type="PROSITE" id="PS01076">
    <property type="entry name" value="ACETATE_KINASE_2"/>
    <property type="match status" value="1"/>
</dbReference>
<keyword evidence="4 9" id="KW-0479">Metal-binding</keyword>
<evidence type="ECO:0000256" key="6">
    <source>
        <dbReference type="ARBA" id="ARBA00022777"/>
    </source>
</evidence>
<dbReference type="EC" id="2.7.2.1" evidence="9"/>
<dbReference type="NCBIfam" id="TIGR00016">
    <property type="entry name" value="ackA"/>
    <property type="match status" value="1"/>
</dbReference>
<feature type="binding site" evidence="9">
    <location>
        <position position="91"/>
    </location>
    <ligand>
        <name>substrate</name>
    </ligand>
</feature>
<keyword evidence="8 9" id="KW-0460">Magnesium</keyword>
<dbReference type="InterPro" id="IPR004372">
    <property type="entry name" value="Ac/propionate_kinase"/>
</dbReference>
<dbReference type="PANTHER" id="PTHR21060:SF21">
    <property type="entry name" value="ACETATE KINASE"/>
    <property type="match status" value="1"/>
</dbReference>
<dbReference type="GO" id="GO:0005829">
    <property type="term" value="C:cytosol"/>
    <property type="evidence" value="ECO:0007669"/>
    <property type="project" value="TreeGrafter"/>
</dbReference>
<evidence type="ECO:0000256" key="4">
    <source>
        <dbReference type="ARBA" id="ARBA00022723"/>
    </source>
</evidence>
<evidence type="ECO:0000313" key="12">
    <source>
        <dbReference type="Proteomes" id="UP001155220"/>
    </source>
</evidence>
<keyword evidence="2 9" id="KW-0963">Cytoplasm</keyword>
<organism evidence="11 12">
    <name type="scientific">Aurantimonas marianensis</name>
    <dbReference type="NCBI Taxonomy" id="2920428"/>
    <lineage>
        <taxon>Bacteria</taxon>
        <taxon>Pseudomonadati</taxon>
        <taxon>Pseudomonadota</taxon>
        <taxon>Alphaproteobacteria</taxon>
        <taxon>Hyphomicrobiales</taxon>
        <taxon>Aurantimonadaceae</taxon>
        <taxon>Aurantimonas</taxon>
    </lineage>
</organism>
<dbReference type="GO" id="GO:0006083">
    <property type="term" value="P:acetate metabolic process"/>
    <property type="evidence" value="ECO:0007669"/>
    <property type="project" value="TreeGrafter"/>
</dbReference>
<dbReference type="InterPro" id="IPR023865">
    <property type="entry name" value="Aliphatic_acid_kinase_CS"/>
</dbReference>
<keyword evidence="7 9" id="KW-0067">ATP-binding</keyword>
<keyword evidence="5 9" id="KW-0547">Nucleotide-binding</keyword>
<dbReference type="PIRSF" id="PIRSF000722">
    <property type="entry name" value="Acetate_prop_kin"/>
    <property type="match status" value="1"/>
</dbReference>
<keyword evidence="3 9" id="KW-0808">Transferase</keyword>
<feature type="binding site" evidence="9">
    <location>
        <position position="9"/>
    </location>
    <ligand>
        <name>Mg(2+)</name>
        <dbReference type="ChEBI" id="CHEBI:18420"/>
    </ligand>
</feature>
<dbReference type="PRINTS" id="PR00471">
    <property type="entry name" value="ACETATEKNASE"/>
</dbReference>
<dbReference type="Pfam" id="PF00871">
    <property type="entry name" value="Acetate_kinase"/>
    <property type="match status" value="1"/>
</dbReference>
<comment type="subunit">
    <text evidence="9">Homodimer.</text>
</comment>
<dbReference type="InterPro" id="IPR000890">
    <property type="entry name" value="Aliphatic_acid_kin_short-chain"/>
</dbReference>
<comment type="subcellular location">
    <subcellularLocation>
        <location evidence="9">Cytoplasm</location>
    </subcellularLocation>
</comment>
<dbReference type="GO" id="GO:0008776">
    <property type="term" value="F:acetate kinase activity"/>
    <property type="evidence" value="ECO:0007669"/>
    <property type="project" value="UniProtKB-UniRule"/>
</dbReference>
<name>A0A9X2H928_9HYPH</name>
<evidence type="ECO:0000256" key="7">
    <source>
        <dbReference type="ARBA" id="ARBA00022840"/>
    </source>
</evidence>
<comment type="caution">
    <text evidence="11">The sequence shown here is derived from an EMBL/GenBank/DDBJ whole genome shotgun (WGS) entry which is preliminary data.</text>
</comment>
<evidence type="ECO:0000256" key="3">
    <source>
        <dbReference type="ARBA" id="ARBA00022679"/>
    </source>
</evidence>
<proteinExistence type="inferred from homology"/>
<feature type="site" description="Transition state stabilizer" evidence="9">
    <location>
        <position position="239"/>
    </location>
</feature>
<evidence type="ECO:0000256" key="5">
    <source>
        <dbReference type="ARBA" id="ARBA00022741"/>
    </source>
</evidence>
<dbReference type="EMBL" id="JALHBS010000096">
    <property type="protein sequence ID" value="MCP3056511.1"/>
    <property type="molecule type" value="Genomic_DNA"/>
</dbReference>
<feature type="site" description="Transition state stabilizer" evidence="9">
    <location>
        <position position="179"/>
    </location>
</feature>
<dbReference type="Proteomes" id="UP001155220">
    <property type="component" value="Unassembled WGS sequence"/>
</dbReference>
<comment type="catalytic activity">
    <reaction evidence="9">
        <text>acetate + ATP = acetyl phosphate + ADP</text>
        <dbReference type="Rhea" id="RHEA:11352"/>
        <dbReference type="ChEBI" id="CHEBI:22191"/>
        <dbReference type="ChEBI" id="CHEBI:30089"/>
        <dbReference type="ChEBI" id="CHEBI:30616"/>
        <dbReference type="ChEBI" id="CHEBI:456216"/>
        <dbReference type="EC" id="2.7.2.1"/>
    </reaction>
</comment>
<keyword evidence="12" id="KW-1185">Reference proteome</keyword>
<evidence type="ECO:0000256" key="10">
    <source>
        <dbReference type="RuleBase" id="RU003835"/>
    </source>
</evidence>
<accession>A0A9X2H928</accession>
<dbReference type="PANTHER" id="PTHR21060">
    <property type="entry name" value="ACETATE KINASE"/>
    <property type="match status" value="1"/>
</dbReference>
<feature type="binding site" evidence="9">
    <location>
        <position position="377"/>
    </location>
    <ligand>
        <name>Mg(2+)</name>
        <dbReference type="ChEBI" id="CHEBI:18420"/>
    </ligand>
</feature>